<dbReference type="Gene3D" id="3.40.1190.20">
    <property type="match status" value="1"/>
</dbReference>
<keyword evidence="2" id="KW-0808">Transferase</keyword>
<dbReference type="PANTHER" id="PTHR43085:SF57">
    <property type="entry name" value="CARBOHYDRATE KINASE PFKB DOMAIN-CONTAINING PROTEIN"/>
    <property type="match status" value="1"/>
</dbReference>
<evidence type="ECO:0000256" key="2">
    <source>
        <dbReference type="ARBA" id="ARBA00022679"/>
    </source>
</evidence>
<dbReference type="RefSeq" id="WP_200106838.1">
    <property type="nucleotide sequence ID" value="NZ_JAEHFV010000005.1"/>
</dbReference>
<dbReference type="GO" id="GO:0016301">
    <property type="term" value="F:kinase activity"/>
    <property type="evidence" value="ECO:0007669"/>
    <property type="project" value="UniProtKB-KW"/>
</dbReference>
<dbReference type="CDD" id="cd01167">
    <property type="entry name" value="bac_FRK"/>
    <property type="match status" value="1"/>
</dbReference>
<dbReference type="InterPro" id="IPR050306">
    <property type="entry name" value="PfkB_Carbo_kinase"/>
</dbReference>
<evidence type="ECO:0000256" key="1">
    <source>
        <dbReference type="ARBA" id="ARBA00010688"/>
    </source>
</evidence>
<keyword evidence="3 5" id="KW-0418">Kinase</keyword>
<comment type="similarity">
    <text evidence="1">Belongs to the carbohydrate kinase PfkB family.</text>
</comment>
<proteinExistence type="inferred from homology"/>
<dbReference type="PROSITE" id="PS00583">
    <property type="entry name" value="PFKB_KINASES_1"/>
    <property type="match status" value="1"/>
</dbReference>
<dbReference type="InterPro" id="IPR029056">
    <property type="entry name" value="Ribokinase-like"/>
</dbReference>
<name>A0A934PM37_9FLAO</name>
<sequence>MIHGTKKIKAVCFGEVLWDVFPTHKKIGGAPLNVALRLQSFGAEVSLISIVGQDVAGEELLSYLSAQGLSTALIQKTAHYPTGTVQVTLNEKGNASYEIVHPVAWDFIRFEDLSMVEKMVAEADIFVFGSLSVRDAVSRQTLLQLLQNKSVFKVFDVNLRKPHYSFEILELLMQEADFIKLNDEELLEICRHLGSSHHSFEQNIRFLSQHTQTAQLCVTKGPFGAVLYRDEQFYYNSGYFITVVDTVGAGDSFLAALLFTLFSGKTAQESLNFACAVGALVAGSEGANPVLSSERIADFMQ</sequence>
<evidence type="ECO:0000313" key="6">
    <source>
        <dbReference type="Proteomes" id="UP000609172"/>
    </source>
</evidence>
<evidence type="ECO:0000256" key="3">
    <source>
        <dbReference type="ARBA" id="ARBA00022777"/>
    </source>
</evidence>
<dbReference type="Pfam" id="PF00294">
    <property type="entry name" value="PfkB"/>
    <property type="match status" value="1"/>
</dbReference>
<accession>A0A934PM37</accession>
<comment type="caution">
    <text evidence="5">The sequence shown here is derived from an EMBL/GenBank/DDBJ whole genome shotgun (WGS) entry which is preliminary data.</text>
</comment>
<keyword evidence="6" id="KW-1185">Reference proteome</keyword>
<gene>
    <name evidence="5" type="ORF">I5M07_12800</name>
</gene>
<organism evidence="5 6">
    <name type="scientific">Flavobacterium agrisoli</name>
    <dbReference type="NCBI Taxonomy" id="2793066"/>
    <lineage>
        <taxon>Bacteria</taxon>
        <taxon>Pseudomonadati</taxon>
        <taxon>Bacteroidota</taxon>
        <taxon>Flavobacteriia</taxon>
        <taxon>Flavobacteriales</taxon>
        <taxon>Flavobacteriaceae</taxon>
        <taxon>Flavobacterium</taxon>
    </lineage>
</organism>
<dbReference type="EMBL" id="JAEHFV010000005">
    <property type="protein sequence ID" value="MBK0370707.1"/>
    <property type="molecule type" value="Genomic_DNA"/>
</dbReference>
<dbReference type="SUPFAM" id="SSF53613">
    <property type="entry name" value="Ribokinase-like"/>
    <property type="match status" value="1"/>
</dbReference>
<dbReference type="InterPro" id="IPR002173">
    <property type="entry name" value="Carboh/pur_kinase_PfkB_CS"/>
</dbReference>
<protein>
    <submittedName>
        <fullName evidence="5">Carbohydrate kinase</fullName>
    </submittedName>
</protein>
<dbReference type="PANTHER" id="PTHR43085">
    <property type="entry name" value="HEXOKINASE FAMILY MEMBER"/>
    <property type="match status" value="1"/>
</dbReference>
<evidence type="ECO:0000259" key="4">
    <source>
        <dbReference type="Pfam" id="PF00294"/>
    </source>
</evidence>
<feature type="domain" description="Carbohydrate kinase PfkB" evidence="4">
    <location>
        <begin position="14"/>
        <end position="289"/>
    </location>
</feature>
<dbReference type="AlphaFoldDB" id="A0A934PM37"/>
<evidence type="ECO:0000313" key="5">
    <source>
        <dbReference type="EMBL" id="MBK0370707.1"/>
    </source>
</evidence>
<reference evidence="5" key="1">
    <citation type="submission" date="2020-12" db="EMBL/GenBank/DDBJ databases">
        <title>Bacterial novel species Flavobacterium sp. SE-1-e isolated from soil.</title>
        <authorList>
            <person name="Jung H.-Y."/>
        </authorList>
    </citation>
    <scope>NUCLEOTIDE SEQUENCE</scope>
    <source>
        <strain evidence="5">SE-1-e</strain>
    </source>
</reference>
<dbReference type="Proteomes" id="UP000609172">
    <property type="component" value="Unassembled WGS sequence"/>
</dbReference>
<dbReference type="PROSITE" id="PS00584">
    <property type="entry name" value="PFKB_KINASES_2"/>
    <property type="match status" value="1"/>
</dbReference>
<dbReference type="InterPro" id="IPR011611">
    <property type="entry name" value="PfkB_dom"/>
</dbReference>